<name>A0A2T6CHF4_9RHOB</name>
<feature type="region of interest" description="Disordered" evidence="1">
    <location>
        <begin position="1"/>
        <end position="40"/>
    </location>
</feature>
<comment type="caution">
    <text evidence="2">The sequence shown here is derived from an EMBL/GenBank/DDBJ whole genome shotgun (WGS) entry which is preliminary data.</text>
</comment>
<organism evidence="2 3">
    <name type="scientific">Sulfitobacter mediterraneus</name>
    <dbReference type="NCBI Taxonomy" id="83219"/>
    <lineage>
        <taxon>Bacteria</taxon>
        <taxon>Pseudomonadati</taxon>
        <taxon>Pseudomonadota</taxon>
        <taxon>Alphaproteobacteria</taxon>
        <taxon>Rhodobacterales</taxon>
        <taxon>Roseobacteraceae</taxon>
        <taxon>Sulfitobacter</taxon>
    </lineage>
</organism>
<gene>
    <name evidence="2" type="ORF">C8N31_10237</name>
</gene>
<evidence type="ECO:0000313" key="3">
    <source>
        <dbReference type="Proteomes" id="UP000244092"/>
    </source>
</evidence>
<accession>A0A2T6CHF4</accession>
<reference evidence="2 3" key="1">
    <citation type="submission" date="2018-04" db="EMBL/GenBank/DDBJ databases">
        <title>Genomic Encyclopedia of Archaeal and Bacterial Type Strains, Phase II (KMG-II): from individual species to whole genera.</title>
        <authorList>
            <person name="Goeker M."/>
        </authorList>
    </citation>
    <scope>NUCLEOTIDE SEQUENCE [LARGE SCALE GENOMIC DNA]</scope>
    <source>
        <strain evidence="2 3">DSM 12244</strain>
    </source>
</reference>
<feature type="compositionally biased region" description="Acidic residues" evidence="1">
    <location>
        <begin position="113"/>
        <end position="124"/>
    </location>
</feature>
<dbReference type="OrthoDB" id="6046378at2"/>
<proteinExistence type="predicted"/>
<protein>
    <recommendedName>
        <fullName evidence="4">Terminase</fullName>
    </recommendedName>
</protein>
<evidence type="ECO:0000256" key="1">
    <source>
        <dbReference type="SAM" id="MobiDB-lite"/>
    </source>
</evidence>
<dbReference type="Proteomes" id="UP000244092">
    <property type="component" value="Unassembled WGS sequence"/>
</dbReference>
<evidence type="ECO:0000313" key="2">
    <source>
        <dbReference type="EMBL" id="PTX74936.1"/>
    </source>
</evidence>
<dbReference type="EMBL" id="QBKU01000002">
    <property type="protein sequence ID" value="PTX74936.1"/>
    <property type="molecule type" value="Genomic_DNA"/>
</dbReference>
<evidence type="ECO:0008006" key="4">
    <source>
        <dbReference type="Google" id="ProtNLM"/>
    </source>
</evidence>
<sequence>MPRKRTPLAVAKLTGQAMQHPERFADRTEPPSQALGAPPDRLNDAERAAWLEMAEDMPWLVQSDRGVLGLAARLSVLITQPDCPIGVFAQLRLCLSSMGGTPTDRTRIKFDDDAPSDPADEFLN</sequence>
<dbReference type="AlphaFoldDB" id="A0A2T6CHF4"/>
<feature type="compositionally biased region" description="Basic and acidic residues" evidence="1">
    <location>
        <begin position="20"/>
        <end position="29"/>
    </location>
</feature>
<dbReference type="RefSeq" id="WP_146173098.1">
    <property type="nucleotide sequence ID" value="NZ_QBKU01000002.1"/>
</dbReference>
<feature type="region of interest" description="Disordered" evidence="1">
    <location>
        <begin position="99"/>
        <end position="124"/>
    </location>
</feature>